<reference evidence="1 2" key="1">
    <citation type="journal article" date="2019" name="Anaerobe">
        <title>Detection of Robinsoniella peoriensis in multiple bone samples of a trauma patient.</title>
        <authorList>
            <person name="Schrottner P."/>
            <person name="Hartwich K."/>
            <person name="Bunk B."/>
            <person name="Schober I."/>
            <person name="Helbig S."/>
            <person name="Rudolph W.W."/>
            <person name="Gunzer F."/>
        </authorList>
    </citation>
    <scope>NUCLEOTIDE SEQUENCE [LARGE SCALE GENOMIC DNA]</scope>
    <source>
        <strain evidence="1 2">DSM 106044</strain>
    </source>
</reference>
<dbReference type="GO" id="GO:0004713">
    <property type="term" value="F:protein tyrosine kinase activity"/>
    <property type="evidence" value="ECO:0007669"/>
    <property type="project" value="TreeGrafter"/>
</dbReference>
<sequence length="216" mass="24150">MYKAVIFDLDGTLLDTSAGVLKSVDYTIEKMGYQPLAEEVKRTFIGPPIKKSLMKQYGLSEEEADQATEIFRDRYKNHDLFLAEAYEGIYDLLTALHLNGYKIGVATLKREDYAIEILEHFQISKHCDIICGSDFASKMTKKDVLQRCESLMGLAFSKEGILIGDTTSDAVGAFEAGVDFMAVTFGFGFRTEDDVKEYPYVFSADTVGDIRGFFGV</sequence>
<evidence type="ECO:0000313" key="1">
    <source>
        <dbReference type="EMBL" id="TLC98889.1"/>
    </source>
</evidence>
<dbReference type="Gene3D" id="1.10.150.240">
    <property type="entry name" value="Putative phosphatase, domain 2"/>
    <property type="match status" value="1"/>
</dbReference>
<dbReference type="InterPro" id="IPR036412">
    <property type="entry name" value="HAD-like_sf"/>
</dbReference>
<protein>
    <submittedName>
        <fullName evidence="1">5'-nucleotidase</fullName>
        <ecNumber evidence="1">3.1.3.5</ecNumber>
    </submittedName>
</protein>
<keyword evidence="2" id="KW-1185">Reference proteome</keyword>
<dbReference type="OrthoDB" id="9807630at2"/>
<dbReference type="PANTHER" id="PTHR43434">
    <property type="entry name" value="PHOSPHOGLYCOLATE PHOSPHATASE"/>
    <property type="match status" value="1"/>
</dbReference>
<keyword evidence="1" id="KW-0378">Hydrolase</keyword>
<dbReference type="SFLD" id="SFLDG01129">
    <property type="entry name" value="C1.5:_HAD__Beta-PGM__Phosphata"/>
    <property type="match status" value="1"/>
</dbReference>
<dbReference type="InterPro" id="IPR050155">
    <property type="entry name" value="HAD-like_hydrolase_sf"/>
</dbReference>
<comment type="caution">
    <text evidence="1">The sequence shown here is derived from an EMBL/GenBank/DDBJ whole genome shotgun (WGS) entry which is preliminary data.</text>
</comment>
<dbReference type="SUPFAM" id="SSF56784">
    <property type="entry name" value="HAD-like"/>
    <property type="match status" value="1"/>
</dbReference>
<dbReference type="InterPro" id="IPR023198">
    <property type="entry name" value="PGP-like_dom2"/>
</dbReference>
<dbReference type="PANTHER" id="PTHR43434:SF20">
    <property type="entry name" value="5'-NUCLEOTIDASE"/>
    <property type="match status" value="1"/>
</dbReference>
<dbReference type="EMBL" id="QGQD01000079">
    <property type="protein sequence ID" value="TLC98889.1"/>
    <property type="molecule type" value="Genomic_DNA"/>
</dbReference>
<gene>
    <name evidence="1" type="ORF">DSM106044_04219</name>
</gene>
<dbReference type="InterPro" id="IPR023214">
    <property type="entry name" value="HAD_sf"/>
</dbReference>
<proteinExistence type="predicted"/>
<dbReference type="AlphaFoldDB" id="A0A4U8Q2C4"/>
<dbReference type="GO" id="GO:0008253">
    <property type="term" value="F:5'-nucleotidase activity"/>
    <property type="evidence" value="ECO:0007669"/>
    <property type="project" value="UniProtKB-EC"/>
</dbReference>
<dbReference type="RefSeq" id="WP_027296785.1">
    <property type="nucleotide sequence ID" value="NZ_CABMJZ010000073.1"/>
</dbReference>
<organism evidence="1 2">
    <name type="scientific">Robinsoniella peoriensis</name>
    <dbReference type="NCBI Taxonomy" id="180332"/>
    <lineage>
        <taxon>Bacteria</taxon>
        <taxon>Bacillati</taxon>
        <taxon>Bacillota</taxon>
        <taxon>Clostridia</taxon>
        <taxon>Lachnospirales</taxon>
        <taxon>Lachnospiraceae</taxon>
        <taxon>Robinsoniella</taxon>
    </lineage>
</organism>
<dbReference type="InterPro" id="IPR041492">
    <property type="entry name" value="HAD_2"/>
</dbReference>
<name>A0A4U8Q2C4_9FIRM</name>
<dbReference type="GO" id="GO:0005829">
    <property type="term" value="C:cytosol"/>
    <property type="evidence" value="ECO:0007669"/>
    <property type="project" value="TreeGrafter"/>
</dbReference>
<dbReference type="Gene3D" id="3.40.50.1000">
    <property type="entry name" value="HAD superfamily/HAD-like"/>
    <property type="match status" value="1"/>
</dbReference>
<dbReference type="SFLD" id="SFLDS00003">
    <property type="entry name" value="Haloacid_Dehalogenase"/>
    <property type="match status" value="1"/>
</dbReference>
<dbReference type="STRING" id="180332.GCA_000797495_02707"/>
<accession>A0A4U8Q2C4</accession>
<dbReference type="Proteomes" id="UP000306509">
    <property type="component" value="Unassembled WGS sequence"/>
</dbReference>
<evidence type="ECO:0000313" key="2">
    <source>
        <dbReference type="Proteomes" id="UP000306509"/>
    </source>
</evidence>
<dbReference type="EC" id="3.1.3.5" evidence="1"/>
<dbReference type="Pfam" id="PF13419">
    <property type="entry name" value="HAD_2"/>
    <property type="match status" value="1"/>
</dbReference>